<dbReference type="Proteomes" id="UP000248961">
    <property type="component" value="Unassembled WGS sequence"/>
</dbReference>
<dbReference type="EMBL" id="KZ824272">
    <property type="protein sequence ID" value="RAL15087.1"/>
    <property type="molecule type" value="Genomic_DNA"/>
</dbReference>
<accession>A0A395I522</accession>
<evidence type="ECO:0000256" key="1">
    <source>
        <dbReference type="SAM" id="MobiDB-lite"/>
    </source>
</evidence>
<dbReference type="AlphaFoldDB" id="A0A395I522"/>
<dbReference type="VEuPathDB" id="FungiDB:BO97DRAFT_239228"/>
<proteinExistence type="predicted"/>
<evidence type="ECO:0000313" key="2">
    <source>
        <dbReference type="EMBL" id="RAL15087.1"/>
    </source>
</evidence>
<dbReference type="RefSeq" id="XP_025554241.1">
    <property type="nucleotide sequence ID" value="XM_025690767.1"/>
</dbReference>
<gene>
    <name evidence="2" type="ORF">BO97DRAFT_239228</name>
</gene>
<sequence length="189" mass="21002">MTAAINSKPKQSTKHGPLLDVGPDPKSPAPSAASYHAEIQRESHGGPQPARWNPMPTLSGYEIGLLPSIGPTSVDQASLCRKTFHAGVICLNLSNGIAVKILGIQSPARDYPELSTRNCCSFLLPKVRCHWTYGPIEDFASVLWFCLLTKELEPLQHWLLFWGYSAIWDSEYLRRLLAGFPLLFLDQGW</sequence>
<protein>
    <submittedName>
        <fullName evidence="2">Uncharacterized protein</fullName>
    </submittedName>
</protein>
<feature type="region of interest" description="Disordered" evidence="1">
    <location>
        <begin position="1"/>
        <end position="53"/>
    </location>
</feature>
<keyword evidence="3" id="KW-1185">Reference proteome</keyword>
<feature type="compositionally biased region" description="Polar residues" evidence="1">
    <location>
        <begin position="1"/>
        <end position="10"/>
    </location>
</feature>
<dbReference type="GeneID" id="37195056"/>
<reference evidence="2 3" key="1">
    <citation type="submission" date="2018-02" db="EMBL/GenBank/DDBJ databases">
        <title>The genomes of Aspergillus section Nigri reveals drivers in fungal speciation.</title>
        <authorList>
            <consortium name="DOE Joint Genome Institute"/>
            <person name="Vesth T.C."/>
            <person name="Nybo J."/>
            <person name="Theobald S."/>
            <person name="Brandl J."/>
            <person name="Frisvad J.C."/>
            <person name="Nielsen K.F."/>
            <person name="Lyhne E.K."/>
            <person name="Kogle M.E."/>
            <person name="Kuo A."/>
            <person name="Riley R."/>
            <person name="Clum A."/>
            <person name="Nolan M."/>
            <person name="Lipzen A."/>
            <person name="Salamov A."/>
            <person name="Henrissat B."/>
            <person name="Wiebenga A."/>
            <person name="De vries R.P."/>
            <person name="Grigoriev I.V."/>
            <person name="Mortensen U.H."/>
            <person name="Andersen M.R."/>
            <person name="Baker S.E."/>
        </authorList>
    </citation>
    <scope>NUCLEOTIDE SEQUENCE [LARGE SCALE GENOMIC DNA]</scope>
    <source>
        <strain evidence="2 3">CBS 101889</strain>
    </source>
</reference>
<evidence type="ECO:0000313" key="3">
    <source>
        <dbReference type="Proteomes" id="UP000248961"/>
    </source>
</evidence>
<organism evidence="2 3">
    <name type="scientific">Aspergillus homomorphus (strain CBS 101889)</name>
    <dbReference type="NCBI Taxonomy" id="1450537"/>
    <lineage>
        <taxon>Eukaryota</taxon>
        <taxon>Fungi</taxon>
        <taxon>Dikarya</taxon>
        <taxon>Ascomycota</taxon>
        <taxon>Pezizomycotina</taxon>
        <taxon>Eurotiomycetes</taxon>
        <taxon>Eurotiomycetidae</taxon>
        <taxon>Eurotiales</taxon>
        <taxon>Aspergillaceae</taxon>
        <taxon>Aspergillus</taxon>
        <taxon>Aspergillus subgen. Circumdati</taxon>
    </lineage>
</organism>
<name>A0A395I522_ASPHC</name>